<dbReference type="Pfam" id="PF20062">
    <property type="entry name" value="DUF6461"/>
    <property type="match status" value="1"/>
</dbReference>
<reference evidence="1 2" key="1">
    <citation type="submission" date="2016-01" db="EMBL/GenBank/DDBJ databases">
        <title>The new phylogeny of the genus Mycobacterium.</title>
        <authorList>
            <person name="Tarcisio F."/>
            <person name="Conor M."/>
            <person name="Antonella G."/>
            <person name="Elisabetta G."/>
            <person name="Giulia F.S."/>
            <person name="Sara T."/>
            <person name="Anna F."/>
            <person name="Clotilde B."/>
            <person name="Roberto B."/>
            <person name="Veronica D.S."/>
            <person name="Fabio R."/>
            <person name="Monica P."/>
            <person name="Olivier J."/>
            <person name="Enrico T."/>
            <person name="Nicola S."/>
        </authorList>
    </citation>
    <scope>NUCLEOTIDE SEQUENCE [LARGE SCALE GENOMIC DNA]</scope>
    <source>
        <strain evidence="1 2">DSM 45394</strain>
    </source>
</reference>
<organism evidence="1 2">
    <name type="scientific">Mycolicibacter longobardus</name>
    <dbReference type="NCBI Taxonomy" id="1108812"/>
    <lineage>
        <taxon>Bacteria</taxon>
        <taxon>Bacillati</taxon>
        <taxon>Actinomycetota</taxon>
        <taxon>Actinomycetes</taxon>
        <taxon>Mycobacteriales</taxon>
        <taxon>Mycobacteriaceae</taxon>
        <taxon>Mycolicibacter</taxon>
    </lineage>
</organism>
<proteinExistence type="predicted"/>
<dbReference type="InterPro" id="IPR045592">
    <property type="entry name" value="DUF6461"/>
</dbReference>
<keyword evidence="2" id="KW-1185">Reference proteome</keyword>
<gene>
    <name evidence="1" type="ORF">AWC16_01775</name>
</gene>
<dbReference type="STRING" id="1108812.AWC16_01775"/>
<evidence type="ECO:0000313" key="1">
    <source>
        <dbReference type="EMBL" id="ORW14549.1"/>
    </source>
</evidence>
<accession>A0A1X1YTX6</accession>
<dbReference type="AlphaFoldDB" id="A0A1X1YTX6"/>
<dbReference type="RefSeq" id="WP_085262824.1">
    <property type="nucleotide sequence ID" value="NZ_JACKVG010000012.1"/>
</dbReference>
<name>A0A1X1YTX6_9MYCO</name>
<dbReference type="Proteomes" id="UP000193866">
    <property type="component" value="Unassembled WGS sequence"/>
</dbReference>
<sequence>MTLAATAADYSWWRTWHPEWAEAHCVTLISDIAAEDVIRSLGATIRASVRGIDALCELAVEHWPQGYDPSRAVIGVTEIDRRWTLIAEINGFVGVTERLIGPMSAGRTIVSHFSNINAVHRFHWWRDGRLLVDFDLLFPAERFGADPAALSDDIREVGLPLETDPDDLAGIDFHAAGFALAERITEVACTPDLFERSDFLVADVAIPSGEEQQRYGEALRATWGHPATW</sequence>
<evidence type="ECO:0000313" key="2">
    <source>
        <dbReference type="Proteomes" id="UP000193866"/>
    </source>
</evidence>
<protein>
    <submittedName>
        <fullName evidence="1">Uncharacterized protein</fullName>
    </submittedName>
</protein>
<dbReference type="EMBL" id="LQPG01000002">
    <property type="protein sequence ID" value="ORW14549.1"/>
    <property type="molecule type" value="Genomic_DNA"/>
</dbReference>
<comment type="caution">
    <text evidence="1">The sequence shown here is derived from an EMBL/GenBank/DDBJ whole genome shotgun (WGS) entry which is preliminary data.</text>
</comment>